<dbReference type="GeneID" id="75006867"/>
<accession>A0A7Y4PA26</accession>
<keyword evidence="2" id="KW-1185">Reference proteome</keyword>
<name>A0A7Y4PA26_9CORY</name>
<reference evidence="1 2" key="3">
    <citation type="journal article" date="2020" name="Int. J. Syst. Evol. Microbiol.">
        <title>Corynebacterium silvaticum sp. nov., a unique group of NTTB corynebacteria in wild boar and roe deer.</title>
        <authorList>
            <person name="Dangel A."/>
            <person name="Berger A."/>
            <person name="Rau J."/>
            <person name="Eisenberg T."/>
            <person name="Kampfer P."/>
            <person name="Margos G."/>
            <person name="Contzen M."/>
            <person name="Busse H.J."/>
            <person name="Konrad R."/>
            <person name="Peters M."/>
            <person name="Sting R."/>
            <person name="Sing A."/>
        </authorList>
    </citation>
    <scope>NUCLEOTIDE SEQUENCE [LARGE SCALE GENOMIC DNA]</scope>
    <source>
        <strain evidence="1 2">PO100/5</strain>
    </source>
</reference>
<reference evidence="1 2" key="2">
    <citation type="journal article" date="2020" name="Antonie Van Leeuwenhoek">
        <title>Phylogenomic characterisation of a novel corynebacterial species pathogenic to animals.</title>
        <authorList>
            <person name="Moller J."/>
            <person name="Musella L."/>
            <person name="Melnikov V."/>
            <person name="Geissdorfer W."/>
            <person name="Burkovski A."/>
            <person name="Sangal V."/>
        </authorList>
    </citation>
    <scope>NUCLEOTIDE SEQUENCE [LARGE SCALE GENOMIC DNA]</scope>
    <source>
        <strain evidence="1 2">PO100/5</strain>
    </source>
</reference>
<dbReference type="KEGG" id="csil:CBE74_00965"/>
<dbReference type="EMBL" id="CP021417">
    <property type="protein sequence ID" value="ARU45318.1"/>
    <property type="molecule type" value="Genomic_DNA"/>
</dbReference>
<proteinExistence type="predicted"/>
<dbReference type="RefSeq" id="WP_087453205.1">
    <property type="nucleotide sequence ID" value="NZ_CP021417.2"/>
</dbReference>
<dbReference type="Proteomes" id="UP000195652">
    <property type="component" value="Chromosome"/>
</dbReference>
<dbReference type="AlphaFoldDB" id="A0A7Y4PA26"/>
<gene>
    <name evidence="1" type="ORF">CBE74_00965</name>
</gene>
<sequence>MNTYQKIKEKTGGKIYLGVGLKPGNQDEIAIEICYVEELIKYGYLDVELKKEFLDLWLSDDMYDDLDDLDPIELKTYHNLLKYADMEPRVDISTFLHKAA</sequence>
<reference evidence="1 2" key="4">
    <citation type="journal article" date="2020" name="PLoS ONE">
        <title>Taxonomic classification of strain PO100/5 shows a broader geographic distribution and genetic markers of the recently described Corynebacterium silvaticum.</title>
        <authorList>
            <person name="Viana M.V.C."/>
            <person name="Profeta R."/>
            <person name="da Silva A.L."/>
            <person name="Hurtado R."/>
            <person name="Cerqueira J.C."/>
            <person name="Ribeiro B.F.S."/>
            <person name="Almeida M.O."/>
            <person name="Morais-Rodrigues F."/>
            <person name="Soares S.C."/>
            <person name="Oliveira M."/>
            <person name="Tavares L."/>
            <person name="Figueiredo H."/>
            <person name="Wattam A.R."/>
            <person name="Barh D."/>
            <person name="Ghosh P."/>
            <person name="Silva A."/>
            <person name="Azevedo V."/>
        </authorList>
    </citation>
    <scope>NUCLEOTIDE SEQUENCE [LARGE SCALE GENOMIC DNA]</scope>
    <source>
        <strain evidence="1 2">PO100/5</strain>
    </source>
</reference>
<evidence type="ECO:0000313" key="2">
    <source>
        <dbReference type="Proteomes" id="UP000195652"/>
    </source>
</evidence>
<organism evidence="1 2">
    <name type="scientific">Corynebacterium silvaticum</name>
    <dbReference type="NCBI Taxonomy" id="2320431"/>
    <lineage>
        <taxon>Bacteria</taxon>
        <taxon>Bacillati</taxon>
        <taxon>Actinomycetota</taxon>
        <taxon>Actinomycetes</taxon>
        <taxon>Mycobacteriales</taxon>
        <taxon>Corynebacteriaceae</taxon>
        <taxon>Corynebacterium</taxon>
    </lineage>
</organism>
<evidence type="ECO:0000313" key="1">
    <source>
        <dbReference type="EMBL" id="ARU45318.1"/>
    </source>
</evidence>
<protein>
    <submittedName>
        <fullName evidence="1">Uncharacterized protein</fullName>
    </submittedName>
</protein>
<reference evidence="1 2" key="1">
    <citation type="journal article" date="2014" name="BMC Vet. Res.">
        <title>First report of Corynebacterium pseudotuberculosis from caseous lymphadenitis lesions in Black Alentejano pig (Sus scrofa domesticus).</title>
        <authorList>
            <person name="Oliveira M."/>
            <person name="Barroco C."/>
            <person name="Mottola C."/>
            <person name="Santos R."/>
            <person name="Lemsaddek A."/>
            <person name="Tavares L."/>
            <person name="Semedo-Lemsaddek T."/>
        </authorList>
    </citation>
    <scope>NUCLEOTIDE SEQUENCE [LARGE SCALE GENOMIC DNA]</scope>
    <source>
        <strain evidence="1 2">PO100/5</strain>
    </source>
</reference>